<keyword evidence="2" id="KW-0479">Metal-binding</keyword>
<reference evidence="5 6" key="1">
    <citation type="submission" date="2013-01" db="EMBL/GenBank/DDBJ databases">
        <authorList>
            <person name="Bench S."/>
        </authorList>
    </citation>
    <scope>NUCLEOTIDE SEQUENCE [LARGE SCALE GENOMIC DNA]</scope>
    <source>
        <strain evidence="5 6">WH 0402</strain>
    </source>
</reference>
<accession>T2JJT6</accession>
<proteinExistence type="predicted"/>
<protein>
    <recommendedName>
        <fullName evidence="4">DDE Tnp4 domain-containing protein</fullName>
    </recommendedName>
</protein>
<feature type="domain" description="DDE Tnp4" evidence="4">
    <location>
        <begin position="2"/>
        <end position="149"/>
    </location>
</feature>
<dbReference type="Pfam" id="PF13359">
    <property type="entry name" value="DDE_Tnp_4"/>
    <property type="match status" value="1"/>
</dbReference>
<keyword evidence="3" id="KW-0175">Coiled coil</keyword>
<evidence type="ECO:0000256" key="2">
    <source>
        <dbReference type="ARBA" id="ARBA00022723"/>
    </source>
</evidence>
<reference evidence="5 6" key="2">
    <citation type="submission" date="2013-09" db="EMBL/GenBank/DDBJ databases">
        <title>Whole genome comparison of six Crocosphaera watsonii strains with differing phenotypes.</title>
        <authorList>
            <person name="Bench S.R."/>
            <person name="Heller P."/>
            <person name="Frank I."/>
            <person name="Arciniega M."/>
            <person name="Shilova I.N."/>
            <person name="Zehr J.P."/>
        </authorList>
    </citation>
    <scope>NUCLEOTIDE SEQUENCE [LARGE SCALE GENOMIC DNA]</scope>
    <source>
        <strain evidence="5 6">WH 0402</strain>
    </source>
</reference>
<gene>
    <name evidence="5" type="ORF">CWATWH0402_5772</name>
</gene>
<name>T2JJT6_CROWT</name>
<dbReference type="PANTHER" id="PTHR23080">
    <property type="entry name" value="THAP DOMAIN PROTEIN"/>
    <property type="match status" value="1"/>
</dbReference>
<evidence type="ECO:0000313" key="5">
    <source>
        <dbReference type="EMBL" id="CCQ65361.1"/>
    </source>
</evidence>
<feature type="coiled-coil region" evidence="3">
    <location>
        <begin position="92"/>
        <end position="119"/>
    </location>
</feature>
<dbReference type="EMBL" id="CAQN01000165">
    <property type="protein sequence ID" value="CCQ65361.1"/>
    <property type="molecule type" value="Genomic_DNA"/>
</dbReference>
<comment type="caution">
    <text evidence="5">The sequence shown here is derived from an EMBL/GenBank/DDBJ whole genome shotgun (WGS) entry which is preliminary data.</text>
</comment>
<evidence type="ECO:0000259" key="4">
    <source>
        <dbReference type="Pfam" id="PF13359"/>
    </source>
</evidence>
<dbReference type="AlphaFoldDB" id="T2JJT6"/>
<evidence type="ECO:0000256" key="3">
    <source>
        <dbReference type="SAM" id="Coils"/>
    </source>
</evidence>
<sequence length="154" mass="18032">MESKIERPKKRQKQFYSGKQKEHTLKTQLVIQQETGLIVCIVNGKGRTHDFKLFKNSGVKFGTLMRVLADKGYQGIAKIHQLSQTPIKKKKGKKLTKEEKQYNRQLNRLRIAVEHINRRLKIFKILSYPYRNRGKRFGLRANLIAGLHNYDLAN</sequence>
<evidence type="ECO:0000313" key="6">
    <source>
        <dbReference type="Proteomes" id="UP000018130"/>
    </source>
</evidence>
<dbReference type="Proteomes" id="UP000018130">
    <property type="component" value="Unassembled WGS sequence"/>
</dbReference>
<comment type="cofactor">
    <cofactor evidence="1">
        <name>a divalent metal cation</name>
        <dbReference type="ChEBI" id="CHEBI:60240"/>
    </cofactor>
</comment>
<dbReference type="GO" id="GO:0046872">
    <property type="term" value="F:metal ion binding"/>
    <property type="evidence" value="ECO:0007669"/>
    <property type="project" value="UniProtKB-KW"/>
</dbReference>
<evidence type="ECO:0000256" key="1">
    <source>
        <dbReference type="ARBA" id="ARBA00001968"/>
    </source>
</evidence>
<dbReference type="InterPro" id="IPR027806">
    <property type="entry name" value="HARBI1_dom"/>
</dbReference>
<organism evidence="5 6">
    <name type="scientific">Crocosphaera watsonii WH 0402</name>
    <dbReference type="NCBI Taxonomy" id="1284629"/>
    <lineage>
        <taxon>Bacteria</taxon>
        <taxon>Bacillati</taxon>
        <taxon>Cyanobacteriota</taxon>
        <taxon>Cyanophyceae</taxon>
        <taxon>Oscillatoriophycideae</taxon>
        <taxon>Chroococcales</taxon>
        <taxon>Aphanothecaceae</taxon>
        <taxon>Crocosphaera</taxon>
    </lineage>
</organism>